<accession>A0A1J5PIG3</accession>
<evidence type="ECO:0000256" key="5">
    <source>
        <dbReference type="ARBA" id="ARBA00022884"/>
    </source>
</evidence>
<dbReference type="GO" id="GO:0008033">
    <property type="term" value="P:tRNA processing"/>
    <property type="evidence" value="ECO:0007669"/>
    <property type="project" value="UniProtKB-KW"/>
</dbReference>
<evidence type="ECO:0000256" key="2">
    <source>
        <dbReference type="ARBA" id="ARBA00022722"/>
    </source>
</evidence>
<protein>
    <submittedName>
        <fullName evidence="6">Ribonuclease P protein component</fullName>
        <ecNumber evidence="6">3.1.26.5</ecNumber>
    </submittedName>
</protein>
<dbReference type="AlphaFoldDB" id="A0A1J5PIG3"/>
<reference evidence="6" key="1">
    <citation type="submission" date="2016-10" db="EMBL/GenBank/DDBJ databases">
        <title>Sequence of Gallionella enrichment culture.</title>
        <authorList>
            <person name="Poehlein A."/>
            <person name="Muehling M."/>
            <person name="Daniel R."/>
        </authorList>
    </citation>
    <scope>NUCLEOTIDE SEQUENCE</scope>
</reference>
<comment type="caution">
    <text evidence="6">The sequence shown here is derived from an EMBL/GenBank/DDBJ whole genome shotgun (WGS) entry which is preliminary data.</text>
</comment>
<keyword evidence="2" id="KW-0540">Nuclease</keyword>
<dbReference type="Pfam" id="PF00825">
    <property type="entry name" value="Ribonuclease_P"/>
    <property type="match status" value="1"/>
</dbReference>
<name>A0A1J5PIG3_9ZZZZ</name>
<dbReference type="SUPFAM" id="SSF54211">
    <property type="entry name" value="Ribosomal protein S5 domain 2-like"/>
    <property type="match status" value="1"/>
</dbReference>
<dbReference type="Gene3D" id="3.30.230.10">
    <property type="match status" value="1"/>
</dbReference>
<keyword evidence="4 6" id="KW-0378">Hydrolase</keyword>
<proteinExistence type="predicted"/>
<evidence type="ECO:0000256" key="1">
    <source>
        <dbReference type="ARBA" id="ARBA00022694"/>
    </source>
</evidence>
<keyword evidence="1" id="KW-0819">tRNA processing</keyword>
<dbReference type="EC" id="3.1.26.5" evidence="6"/>
<dbReference type="InterPro" id="IPR000100">
    <property type="entry name" value="RNase_P"/>
</dbReference>
<keyword evidence="3" id="KW-0255">Endonuclease</keyword>
<organism evidence="6">
    <name type="scientific">mine drainage metagenome</name>
    <dbReference type="NCBI Taxonomy" id="410659"/>
    <lineage>
        <taxon>unclassified sequences</taxon>
        <taxon>metagenomes</taxon>
        <taxon>ecological metagenomes</taxon>
    </lineage>
</organism>
<evidence type="ECO:0000256" key="4">
    <source>
        <dbReference type="ARBA" id="ARBA00022801"/>
    </source>
</evidence>
<evidence type="ECO:0000313" key="6">
    <source>
        <dbReference type="EMBL" id="OIQ71278.1"/>
    </source>
</evidence>
<sequence length="157" mass="17698">MADTGAERLNRLRIDILRQPEAFAACFAARYAQYGEFRLHYRAAFPEAVPSSSRPAQQEPRRQVCWLGLVVPKKFCKPAVRRNLIKRTMRQALRDLRLPESGVLQAPVLMLRLTRKLPAEFHSARSSVLAKYVGDAVNALVTAWIERTLVLPESGAA</sequence>
<gene>
    <name evidence="6" type="primary">rnpA_5</name>
    <name evidence="6" type="ORF">GALL_471090</name>
</gene>
<keyword evidence="5" id="KW-0694">RNA-binding</keyword>
<dbReference type="EMBL" id="MLJW01003801">
    <property type="protein sequence ID" value="OIQ71278.1"/>
    <property type="molecule type" value="Genomic_DNA"/>
</dbReference>
<dbReference type="GO" id="GO:0000049">
    <property type="term" value="F:tRNA binding"/>
    <property type="evidence" value="ECO:0007669"/>
    <property type="project" value="InterPro"/>
</dbReference>
<evidence type="ECO:0000256" key="3">
    <source>
        <dbReference type="ARBA" id="ARBA00022759"/>
    </source>
</evidence>
<dbReference type="InterPro" id="IPR014721">
    <property type="entry name" value="Ribsml_uS5_D2-typ_fold_subgr"/>
</dbReference>
<dbReference type="GO" id="GO:0004526">
    <property type="term" value="F:ribonuclease P activity"/>
    <property type="evidence" value="ECO:0007669"/>
    <property type="project" value="UniProtKB-EC"/>
</dbReference>
<dbReference type="InterPro" id="IPR020568">
    <property type="entry name" value="Ribosomal_Su5_D2-typ_SF"/>
</dbReference>